<dbReference type="AlphaFoldDB" id="A0A1F7IYU1"/>
<feature type="transmembrane region" description="Helical" evidence="7">
    <location>
        <begin position="164"/>
        <end position="182"/>
    </location>
</feature>
<dbReference type="GO" id="GO:0042158">
    <property type="term" value="P:lipoprotein biosynthetic process"/>
    <property type="evidence" value="ECO:0007669"/>
    <property type="project" value="InterPro"/>
</dbReference>
<dbReference type="InterPro" id="IPR001640">
    <property type="entry name" value="Lgt"/>
</dbReference>
<feature type="transmembrane region" description="Helical" evidence="7">
    <location>
        <begin position="194"/>
        <end position="213"/>
    </location>
</feature>
<protein>
    <recommendedName>
        <fullName evidence="10">Prolipoprotein diacylglyceryl transferase</fullName>
    </recommendedName>
</protein>
<keyword evidence="5 7" id="KW-1133">Transmembrane helix</keyword>
<comment type="caution">
    <text evidence="8">The sequence shown here is derived from an EMBL/GenBank/DDBJ whole genome shotgun (WGS) entry which is preliminary data.</text>
</comment>
<keyword evidence="3" id="KW-0808">Transferase</keyword>
<evidence type="ECO:0000256" key="5">
    <source>
        <dbReference type="ARBA" id="ARBA00022989"/>
    </source>
</evidence>
<dbReference type="GO" id="GO:0008961">
    <property type="term" value="F:phosphatidylglycerol-prolipoprotein diacylglyceryl transferase activity"/>
    <property type="evidence" value="ECO:0007669"/>
    <property type="project" value="InterPro"/>
</dbReference>
<evidence type="ECO:0008006" key="10">
    <source>
        <dbReference type="Google" id="ProtNLM"/>
    </source>
</evidence>
<evidence type="ECO:0000256" key="2">
    <source>
        <dbReference type="ARBA" id="ARBA00022475"/>
    </source>
</evidence>
<keyword evidence="2" id="KW-1003">Cell membrane</keyword>
<feature type="transmembrane region" description="Helical" evidence="7">
    <location>
        <begin position="87"/>
        <end position="104"/>
    </location>
</feature>
<evidence type="ECO:0000256" key="7">
    <source>
        <dbReference type="SAM" id="Phobius"/>
    </source>
</evidence>
<evidence type="ECO:0000313" key="8">
    <source>
        <dbReference type="EMBL" id="OGK48528.1"/>
    </source>
</evidence>
<dbReference type="PANTHER" id="PTHR30589">
    <property type="entry name" value="PROLIPOPROTEIN DIACYLGLYCERYL TRANSFERASE"/>
    <property type="match status" value="1"/>
</dbReference>
<dbReference type="Pfam" id="PF01790">
    <property type="entry name" value="LGT"/>
    <property type="match status" value="1"/>
</dbReference>
<evidence type="ECO:0000256" key="3">
    <source>
        <dbReference type="ARBA" id="ARBA00022679"/>
    </source>
</evidence>
<evidence type="ECO:0000313" key="9">
    <source>
        <dbReference type="Proteomes" id="UP000177141"/>
    </source>
</evidence>
<evidence type="ECO:0000256" key="4">
    <source>
        <dbReference type="ARBA" id="ARBA00022692"/>
    </source>
</evidence>
<sequence>MLPVILDFGVLKIYTYGVFLVLAFLWSTFILWKHVALTSFHEDEVFDGVFIGLFGGLIVGRTAYVLLNFETFKFNILKMILINGYPGIHAVSAIIGFFIFVYFFTSVRNIGYLKFVDYIVTPLLLAFAIVKLGGFFSGSEIGAQTKFFISLKYPQLDGQRHLTALYESIFYFLGAVFSYNLLMYIRKEKFYEGFNLIFFIWYISLVITLFDSLKSFRIIISGVSFDMVISSLTLLTISGYFVYYFRTYLLGFFKLKNKHKKS</sequence>
<feature type="transmembrane region" description="Helical" evidence="7">
    <location>
        <begin position="44"/>
        <end position="67"/>
    </location>
</feature>
<reference evidence="8 9" key="1">
    <citation type="journal article" date="2016" name="Nat. Commun.">
        <title>Thousands of microbial genomes shed light on interconnected biogeochemical processes in an aquifer system.</title>
        <authorList>
            <person name="Anantharaman K."/>
            <person name="Brown C.T."/>
            <person name="Hug L.A."/>
            <person name="Sharon I."/>
            <person name="Castelle C.J."/>
            <person name="Probst A.J."/>
            <person name="Thomas B.C."/>
            <person name="Singh A."/>
            <person name="Wilkins M.J."/>
            <person name="Karaoz U."/>
            <person name="Brodie E.L."/>
            <person name="Williams K.H."/>
            <person name="Hubbard S.S."/>
            <person name="Banfield J.F."/>
        </authorList>
    </citation>
    <scope>NUCLEOTIDE SEQUENCE [LARGE SCALE GENOMIC DNA]</scope>
</reference>
<organism evidence="8 9">
    <name type="scientific">Candidatus Roizmanbacteria bacterium RIFCSPLOWO2_01_FULL_38_12</name>
    <dbReference type="NCBI Taxonomy" id="1802061"/>
    <lineage>
        <taxon>Bacteria</taxon>
        <taxon>Candidatus Roizmaniibacteriota</taxon>
    </lineage>
</organism>
<dbReference type="Proteomes" id="UP000177141">
    <property type="component" value="Unassembled WGS sequence"/>
</dbReference>
<evidence type="ECO:0000256" key="1">
    <source>
        <dbReference type="ARBA" id="ARBA00007150"/>
    </source>
</evidence>
<dbReference type="PANTHER" id="PTHR30589:SF0">
    <property type="entry name" value="PHOSPHATIDYLGLYCEROL--PROLIPOPROTEIN DIACYLGLYCERYL TRANSFERASE"/>
    <property type="match status" value="1"/>
</dbReference>
<feature type="transmembrane region" description="Helical" evidence="7">
    <location>
        <begin position="116"/>
        <end position="136"/>
    </location>
</feature>
<accession>A0A1F7IYU1</accession>
<gene>
    <name evidence="8" type="ORF">A3A93_03640</name>
</gene>
<dbReference type="STRING" id="1802061.A3A93_03640"/>
<name>A0A1F7IYU1_9BACT</name>
<dbReference type="GO" id="GO:0005886">
    <property type="term" value="C:plasma membrane"/>
    <property type="evidence" value="ECO:0007669"/>
    <property type="project" value="InterPro"/>
</dbReference>
<feature type="transmembrane region" description="Helical" evidence="7">
    <location>
        <begin position="13"/>
        <end position="32"/>
    </location>
</feature>
<proteinExistence type="inferred from homology"/>
<keyword evidence="4 7" id="KW-0812">Transmembrane</keyword>
<comment type="similarity">
    <text evidence="1">Belongs to the Lgt family.</text>
</comment>
<dbReference type="EMBL" id="MGAL01000014">
    <property type="protein sequence ID" value="OGK48528.1"/>
    <property type="molecule type" value="Genomic_DNA"/>
</dbReference>
<keyword evidence="6 7" id="KW-0472">Membrane</keyword>
<evidence type="ECO:0000256" key="6">
    <source>
        <dbReference type="ARBA" id="ARBA00023136"/>
    </source>
</evidence>
<feature type="transmembrane region" description="Helical" evidence="7">
    <location>
        <begin position="219"/>
        <end position="245"/>
    </location>
</feature>